<keyword evidence="4" id="KW-1185">Reference proteome</keyword>
<evidence type="ECO:0000313" key="4">
    <source>
        <dbReference type="Proteomes" id="UP001163046"/>
    </source>
</evidence>
<dbReference type="PANTHER" id="PTHR10971">
    <property type="entry name" value="MRNA EXPORT FACTOR AND BUB3"/>
    <property type="match status" value="1"/>
</dbReference>
<evidence type="ECO:0000256" key="1">
    <source>
        <dbReference type="ARBA" id="ARBA00022574"/>
    </source>
</evidence>
<dbReference type="Gene3D" id="2.130.10.10">
    <property type="entry name" value="YVTN repeat-like/Quinoprotein amine dehydrogenase"/>
    <property type="match status" value="1"/>
</dbReference>
<gene>
    <name evidence="3" type="primary">RAE1_1</name>
    <name evidence="3" type="ORF">OS493_001723</name>
</gene>
<dbReference type="EMBL" id="MU826826">
    <property type="protein sequence ID" value="KAJ7374996.1"/>
    <property type="molecule type" value="Genomic_DNA"/>
</dbReference>
<keyword evidence="2" id="KW-0677">Repeat</keyword>
<proteinExistence type="predicted"/>
<dbReference type="InterPro" id="IPR036322">
    <property type="entry name" value="WD40_repeat_dom_sf"/>
</dbReference>
<accession>A0A9X0CTI2</accession>
<comment type="caution">
    <text evidence="3">The sequence shown here is derived from an EMBL/GenBank/DDBJ whole genome shotgun (WGS) entry which is preliminary data.</text>
</comment>
<evidence type="ECO:0000313" key="3">
    <source>
        <dbReference type="EMBL" id="KAJ7374996.1"/>
    </source>
</evidence>
<dbReference type="InterPro" id="IPR015943">
    <property type="entry name" value="WD40/YVTN_repeat-like_dom_sf"/>
</dbReference>
<dbReference type="OrthoDB" id="256303at2759"/>
<protein>
    <submittedName>
        <fullName evidence="3">Poly(A)+ RNA export protein rae1</fullName>
    </submittedName>
</protein>
<dbReference type="SUPFAM" id="SSF50978">
    <property type="entry name" value="WD40 repeat-like"/>
    <property type="match status" value="1"/>
</dbReference>
<reference evidence="3" key="1">
    <citation type="submission" date="2023-01" db="EMBL/GenBank/DDBJ databases">
        <title>Genome assembly of the deep-sea coral Lophelia pertusa.</title>
        <authorList>
            <person name="Herrera S."/>
            <person name="Cordes E."/>
        </authorList>
    </citation>
    <scope>NUCLEOTIDE SEQUENCE</scope>
    <source>
        <strain evidence="3">USNM1676648</strain>
        <tissue evidence="3">Polyp</tissue>
    </source>
</reference>
<sequence>MFGSTKTTAFSGASSFGTFGSTSATTNTLGLGTLDNPMKDIEVQAPPDDTIRCWEVKEMARPFQRHNSLIQVPSWIVAGMMMRTKVFTASTDKQCKMWDLNFQPGRSSGTDIVTALVWDCLDTAKHDKGSQDLSLGPAPKLQLSNDWKLGPDTKVLGHTVTEPHASYTSSREGVLCRCGVPMAMSELHREESLCEYFRDPKKNNSPVGFALGSVEGRVAIKSLTSESCIFCLLSTVGSDGKFSFWDKDARTKLKTSEQLNMSITACCFNSKGNIFAYSSSYDWSKGHEYFNPQAKPKIFLRNCTDELKPEKSEIKEHSVSVTHRKILHIKTTNRSHSQY</sequence>
<keyword evidence="1" id="KW-0853">WD repeat</keyword>
<dbReference type="AlphaFoldDB" id="A0A9X0CTI2"/>
<name>A0A9X0CTI2_9CNID</name>
<dbReference type="Proteomes" id="UP001163046">
    <property type="component" value="Unassembled WGS sequence"/>
</dbReference>
<organism evidence="3 4">
    <name type="scientific">Desmophyllum pertusum</name>
    <dbReference type="NCBI Taxonomy" id="174260"/>
    <lineage>
        <taxon>Eukaryota</taxon>
        <taxon>Metazoa</taxon>
        <taxon>Cnidaria</taxon>
        <taxon>Anthozoa</taxon>
        <taxon>Hexacorallia</taxon>
        <taxon>Scleractinia</taxon>
        <taxon>Caryophylliina</taxon>
        <taxon>Caryophylliidae</taxon>
        <taxon>Desmophyllum</taxon>
    </lineage>
</organism>
<evidence type="ECO:0000256" key="2">
    <source>
        <dbReference type="ARBA" id="ARBA00022737"/>
    </source>
</evidence>